<dbReference type="GO" id="GO:0016020">
    <property type="term" value="C:membrane"/>
    <property type="evidence" value="ECO:0007669"/>
    <property type="project" value="UniProtKB-SubCell"/>
</dbReference>
<reference evidence="10" key="1">
    <citation type="journal article" date="2010" name="Nature">
        <title>The Amphimedon queenslandica genome and the evolution of animal complexity.</title>
        <authorList>
            <person name="Srivastava M."/>
            <person name="Simakov O."/>
            <person name="Chapman J."/>
            <person name="Fahey B."/>
            <person name="Gauthier M.E."/>
            <person name="Mitros T."/>
            <person name="Richards G.S."/>
            <person name="Conaco C."/>
            <person name="Dacre M."/>
            <person name="Hellsten U."/>
            <person name="Larroux C."/>
            <person name="Putnam N.H."/>
            <person name="Stanke M."/>
            <person name="Adamska M."/>
            <person name="Darling A."/>
            <person name="Degnan S.M."/>
            <person name="Oakley T.H."/>
            <person name="Plachetzki D.C."/>
            <person name="Zhai Y."/>
            <person name="Adamski M."/>
            <person name="Calcino A."/>
            <person name="Cummins S.F."/>
            <person name="Goodstein D.M."/>
            <person name="Harris C."/>
            <person name="Jackson D.J."/>
            <person name="Leys S.P."/>
            <person name="Shu S."/>
            <person name="Woodcroft B.J."/>
            <person name="Vervoort M."/>
            <person name="Kosik K.S."/>
            <person name="Manning G."/>
            <person name="Degnan B.M."/>
            <person name="Rokhsar D.S."/>
        </authorList>
    </citation>
    <scope>NUCLEOTIDE SEQUENCE [LARGE SCALE GENOMIC DNA]</scope>
</reference>
<keyword evidence="10" id="KW-1185">Reference proteome</keyword>
<keyword evidence="3 7" id="KW-0812">Transmembrane</keyword>
<feature type="region of interest" description="Disordered" evidence="6">
    <location>
        <begin position="242"/>
        <end position="266"/>
    </location>
</feature>
<dbReference type="PROSITE" id="PS50850">
    <property type="entry name" value="MFS"/>
    <property type="match status" value="1"/>
</dbReference>
<comment type="subcellular location">
    <subcellularLocation>
        <location evidence="1">Membrane</location>
        <topology evidence="1">Multi-pass membrane protein</topology>
    </subcellularLocation>
</comment>
<dbReference type="AlphaFoldDB" id="A0A1X7SY23"/>
<evidence type="ECO:0000256" key="7">
    <source>
        <dbReference type="SAM" id="Phobius"/>
    </source>
</evidence>
<feature type="transmembrane region" description="Helical" evidence="7">
    <location>
        <begin position="169"/>
        <end position="187"/>
    </location>
</feature>
<evidence type="ECO:0000256" key="6">
    <source>
        <dbReference type="SAM" id="MobiDB-lite"/>
    </source>
</evidence>
<evidence type="ECO:0000256" key="4">
    <source>
        <dbReference type="ARBA" id="ARBA00022989"/>
    </source>
</evidence>
<dbReference type="InterPro" id="IPR036259">
    <property type="entry name" value="MFS_trans_sf"/>
</dbReference>
<keyword evidence="4 7" id="KW-1133">Transmembrane helix</keyword>
<dbReference type="Gene3D" id="1.20.1250.20">
    <property type="entry name" value="MFS general substrate transporter like domains"/>
    <property type="match status" value="1"/>
</dbReference>
<organism evidence="9">
    <name type="scientific">Amphimedon queenslandica</name>
    <name type="common">Sponge</name>
    <dbReference type="NCBI Taxonomy" id="400682"/>
    <lineage>
        <taxon>Eukaryota</taxon>
        <taxon>Metazoa</taxon>
        <taxon>Porifera</taxon>
        <taxon>Demospongiae</taxon>
        <taxon>Heteroscleromorpha</taxon>
        <taxon>Haplosclerida</taxon>
        <taxon>Niphatidae</taxon>
        <taxon>Amphimedon</taxon>
    </lineage>
</organism>
<dbReference type="OMA" id="GRAHDNC"/>
<evidence type="ECO:0000256" key="2">
    <source>
        <dbReference type="ARBA" id="ARBA00010992"/>
    </source>
</evidence>
<dbReference type="EnsemblMetazoa" id="XM_011410292.2">
    <property type="protein sequence ID" value="XP_011408594.2"/>
    <property type="gene ID" value="LOC105315589"/>
</dbReference>
<dbReference type="InterPro" id="IPR005828">
    <property type="entry name" value="MFS_sugar_transport-like"/>
</dbReference>
<name>A0A1X7SY23_AMPQE</name>
<feature type="domain" description="Major facilitator superfamily (MFS) profile" evidence="8">
    <location>
        <begin position="1"/>
        <end position="191"/>
    </location>
</feature>
<dbReference type="InterPro" id="IPR005829">
    <property type="entry name" value="Sugar_transporter_CS"/>
</dbReference>
<comment type="similarity">
    <text evidence="2">Belongs to the major facilitator superfamily. Sugar transporter (TC 2.A.1.1) family.</text>
</comment>
<feature type="transmembrane region" description="Helical" evidence="7">
    <location>
        <begin position="55"/>
        <end position="78"/>
    </location>
</feature>
<evidence type="ECO:0000313" key="10">
    <source>
        <dbReference type="Proteomes" id="UP000007879"/>
    </source>
</evidence>
<protein>
    <recommendedName>
        <fullName evidence="8">Major facilitator superfamily (MFS) profile domain-containing protein</fullName>
    </recommendedName>
</protein>
<dbReference type="PANTHER" id="PTHR48022:SF2">
    <property type="entry name" value="PLASTIDIC GLUCOSE TRANSPORTER 4"/>
    <property type="match status" value="1"/>
</dbReference>
<keyword evidence="5 7" id="KW-0472">Membrane</keyword>
<dbReference type="STRING" id="400682.A0A1X7SY23"/>
<dbReference type="Proteomes" id="UP000007879">
    <property type="component" value="Unassembled WGS sequence"/>
</dbReference>
<reference evidence="9" key="2">
    <citation type="submission" date="2017-05" db="UniProtKB">
        <authorList>
            <consortium name="EnsemblMetazoa"/>
        </authorList>
    </citation>
    <scope>IDENTIFICATION</scope>
</reference>
<dbReference type="InParanoid" id="A0A1X7SY23"/>
<proteinExistence type="inferred from homology"/>
<dbReference type="InterPro" id="IPR003663">
    <property type="entry name" value="Sugar/inositol_transpt"/>
</dbReference>
<dbReference type="EnsemblMetazoa" id="Aqu2.1.07069_001">
    <property type="protein sequence ID" value="Aqu2.1.07069_001"/>
    <property type="gene ID" value="Aqu2.1.07069"/>
</dbReference>
<evidence type="ECO:0000256" key="5">
    <source>
        <dbReference type="ARBA" id="ARBA00023136"/>
    </source>
</evidence>
<dbReference type="eggNOG" id="KOG0254">
    <property type="taxonomic scope" value="Eukaryota"/>
</dbReference>
<dbReference type="OrthoDB" id="4540492at2759"/>
<dbReference type="Pfam" id="PF00083">
    <property type="entry name" value="Sugar_tr"/>
    <property type="match status" value="1"/>
</dbReference>
<dbReference type="InterPro" id="IPR050360">
    <property type="entry name" value="MFS_Sugar_Transporters"/>
</dbReference>
<dbReference type="InterPro" id="IPR020846">
    <property type="entry name" value="MFS_dom"/>
</dbReference>
<dbReference type="PRINTS" id="PR00171">
    <property type="entry name" value="SUGRTRNSPORT"/>
</dbReference>
<evidence type="ECO:0000256" key="3">
    <source>
        <dbReference type="ARBA" id="ARBA00022692"/>
    </source>
</evidence>
<dbReference type="SUPFAM" id="SSF103473">
    <property type="entry name" value="MFS general substrate transporter"/>
    <property type="match status" value="1"/>
</dbReference>
<dbReference type="KEGG" id="aqu:105315589"/>
<accession>A0A1X7SY23</accession>
<evidence type="ECO:0000256" key="1">
    <source>
        <dbReference type="ARBA" id="ARBA00004141"/>
    </source>
</evidence>
<feature type="transmembrane region" description="Helical" evidence="7">
    <location>
        <begin position="145"/>
        <end position="163"/>
    </location>
</feature>
<feature type="compositionally biased region" description="Acidic residues" evidence="6">
    <location>
        <begin position="250"/>
        <end position="260"/>
    </location>
</feature>
<feature type="transmembrane region" description="Helical" evidence="7">
    <location>
        <begin position="98"/>
        <end position="124"/>
    </location>
</feature>
<dbReference type="PROSITE" id="PS00216">
    <property type="entry name" value="SUGAR_TRANSPORT_1"/>
    <property type="match status" value="1"/>
</dbReference>
<dbReference type="PANTHER" id="PTHR48022">
    <property type="entry name" value="PLASTIDIC GLUCOSE TRANSPORTER 4"/>
    <property type="match status" value="1"/>
</dbReference>
<sequence length="279" mass="30764">MFQQFTGMNVIMYYSTSIFCSIDVSSYAATAIVGVVNFLTTLITVFIVDKVGRKSLLLVGALGMCVSILTAGLLIHIFNVVEEREGGGGSEEERQVVGYFVALLIVLFVSFFASTWGPVVWVVTSEIFPLSVRGVAVSVTTSGNWIGNFVVAMVTPLLLGSVLKTAGTFYILAGFLFASFLFVLLTLPETKGESLERIDELFLRPWLQRINLFYYLRCCCPWSNACRVRTAQEEDTVAIVGIKNENKDDTSDEAEDDENESLIKDTDVLESSLSAKFDK</sequence>
<evidence type="ECO:0000313" key="9">
    <source>
        <dbReference type="EnsemblMetazoa" id="Aqu2.1.07069_001"/>
    </source>
</evidence>
<gene>
    <name evidence="9" type="primary">105315589</name>
</gene>
<evidence type="ECO:0000259" key="8">
    <source>
        <dbReference type="PROSITE" id="PS50850"/>
    </source>
</evidence>
<feature type="transmembrane region" description="Helical" evidence="7">
    <location>
        <begin position="27"/>
        <end position="48"/>
    </location>
</feature>
<dbReference type="GO" id="GO:0005351">
    <property type="term" value="F:carbohydrate:proton symporter activity"/>
    <property type="evidence" value="ECO:0007669"/>
    <property type="project" value="TreeGrafter"/>
</dbReference>